<keyword evidence="4 5" id="KW-0143">Chaperone</keyword>
<dbReference type="SUPFAM" id="SSF50346">
    <property type="entry name" value="PRC-barrel domain"/>
    <property type="match status" value="1"/>
</dbReference>
<evidence type="ECO:0000256" key="4">
    <source>
        <dbReference type="ARBA" id="ARBA00023186"/>
    </source>
</evidence>
<comment type="function">
    <text evidence="5">An accessory protein needed during the final step in the assembly of 30S ribosomal subunit, possibly for assembly of the head region. Essential for efficient processing of 16S rRNA. May be needed both before and after RbfA during the maturation of 16S rRNA. It has affinity for free ribosomal 30S subunits but not for 70S ribosomes.</text>
</comment>
<evidence type="ECO:0000256" key="1">
    <source>
        <dbReference type="ARBA" id="ARBA00022490"/>
    </source>
</evidence>
<dbReference type="InterPro" id="IPR011961">
    <property type="entry name" value="RimM"/>
</dbReference>
<evidence type="ECO:0000313" key="8">
    <source>
        <dbReference type="EMBL" id="KRM18879.1"/>
    </source>
</evidence>
<comment type="domain">
    <text evidence="5">The PRC barrel domain binds ribosomal protein uS19.</text>
</comment>
<name>A0A0R1WMA0_9LACO</name>
<keyword evidence="2 5" id="KW-0690">Ribosome biogenesis</keyword>
<dbReference type="InterPro" id="IPR036976">
    <property type="entry name" value="RimM_N_sf"/>
</dbReference>
<evidence type="ECO:0000259" key="6">
    <source>
        <dbReference type="Pfam" id="PF01782"/>
    </source>
</evidence>
<feature type="domain" description="PRC-barrel" evidence="7">
    <location>
        <begin position="103"/>
        <end position="171"/>
    </location>
</feature>
<evidence type="ECO:0000256" key="5">
    <source>
        <dbReference type="HAMAP-Rule" id="MF_00014"/>
    </source>
</evidence>
<evidence type="ECO:0000256" key="2">
    <source>
        <dbReference type="ARBA" id="ARBA00022517"/>
    </source>
</evidence>
<comment type="subunit">
    <text evidence="5">Binds ribosomal protein uS19.</text>
</comment>
<dbReference type="GO" id="GO:0006364">
    <property type="term" value="P:rRNA processing"/>
    <property type="evidence" value="ECO:0007669"/>
    <property type="project" value="UniProtKB-UniRule"/>
</dbReference>
<dbReference type="InterPro" id="IPR009000">
    <property type="entry name" value="Transl_B-barrel_sf"/>
</dbReference>
<feature type="domain" description="RimM N-terminal" evidence="6">
    <location>
        <begin position="13"/>
        <end position="95"/>
    </location>
</feature>
<dbReference type="Gene3D" id="2.40.30.60">
    <property type="entry name" value="RimM"/>
    <property type="match status" value="1"/>
</dbReference>
<dbReference type="InterPro" id="IPR027275">
    <property type="entry name" value="PRC-brl_dom"/>
</dbReference>
<dbReference type="NCBIfam" id="TIGR02273">
    <property type="entry name" value="16S_RimM"/>
    <property type="match status" value="1"/>
</dbReference>
<evidence type="ECO:0000259" key="7">
    <source>
        <dbReference type="Pfam" id="PF05239"/>
    </source>
</evidence>
<keyword evidence="1 5" id="KW-0963">Cytoplasm</keyword>
<dbReference type="Pfam" id="PF05239">
    <property type="entry name" value="PRC"/>
    <property type="match status" value="1"/>
</dbReference>
<dbReference type="HAMAP" id="MF_00014">
    <property type="entry name" value="Ribosome_mat_RimM"/>
    <property type="match status" value="1"/>
</dbReference>
<dbReference type="GO" id="GO:0005737">
    <property type="term" value="C:cytoplasm"/>
    <property type="evidence" value="ECO:0007669"/>
    <property type="project" value="UniProtKB-SubCell"/>
</dbReference>
<reference evidence="8 9" key="1">
    <citation type="journal article" date="2015" name="Genome Announc.">
        <title>Expanding the biotechnology potential of lactobacilli through comparative genomics of 213 strains and associated genera.</title>
        <authorList>
            <person name="Sun Z."/>
            <person name="Harris H.M."/>
            <person name="McCann A."/>
            <person name="Guo C."/>
            <person name="Argimon S."/>
            <person name="Zhang W."/>
            <person name="Yang X."/>
            <person name="Jeffery I.B."/>
            <person name="Cooney J.C."/>
            <person name="Kagawa T.F."/>
            <person name="Liu W."/>
            <person name="Song Y."/>
            <person name="Salvetti E."/>
            <person name="Wrobel A."/>
            <person name="Rasinkangas P."/>
            <person name="Parkhill J."/>
            <person name="Rea M.C."/>
            <person name="O'Sullivan O."/>
            <person name="Ritari J."/>
            <person name="Douillard F.P."/>
            <person name="Paul Ross R."/>
            <person name="Yang R."/>
            <person name="Briner A.E."/>
            <person name="Felis G.E."/>
            <person name="de Vos W.M."/>
            <person name="Barrangou R."/>
            <person name="Klaenhammer T.R."/>
            <person name="Caufield P.W."/>
            <person name="Cui Y."/>
            <person name="Zhang H."/>
            <person name="O'Toole P.W."/>
        </authorList>
    </citation>
    <scope>NUCLEOTIDE SEQUENCE [LARGE SCALE GENOMIC DNA]</scope>
    <source>
        <strain evidence="8 9">DSM 18933</strain>
    </source>
</reference>
<dbReference type="GO" id="GO:0043022">
    <property type="term" value="F:ribosome binding"/>
    <property type="evidence" value="ECO:0007669"/>
    <property type="project" value="InterPro"/>
</dbReference>
<dbReference type="GO" id="GO:0005840">
    <property type="term" value="C:ribosome"/>
    <property type="evidence" value="ECO:0007669"/>
    <property type="project" value="InterPro"/>
</dbReference>
<dbReference type="PANTHER" id="PTHR33692">
    <property type="entry name" value="RIBOSOME MATURATION FACTOR RIMM"/>
    <property type="match status" value="1"/>
</dbReference>
<dbReference type="SUPFAM" id="SSF50447">
    <property type="entry name" value="Translation proteins"/>
    <property type="match status" value="1"/>
</dbReference>
<evidence type="ECO:0000256" key="3">
    <source>
        <dbReference type="ARBA" id="ARBA00022552"/>
    </source>
</evidence>
<dbReference type="PATRIC" id="fig|1423755.3.peg.718"/>
<dbReference type="InterPro" id="IPR002676">
    <property type="entry name" value="RimM_N"/>
</dbReference>
<comment type="subcellular location">
    <subcellularLocation>
        <location evidence="5">Cytoplasm</location>
    </subcellularLocation>
</comment>
<protein>
    <recommendedName>
        <fullName evidence="5">Ribosome maturation factor RimM</fullName>
    </recommendedName>
</protein>
<gene>
    <name evidence="5" type="primary">rimM</name>
    <name evidence="8" type="ORF">FC40_GL000664</name>
</gene>
<dbReference type="Proteomes" id="UP000051054">
    <property type="component" value="Unassembled WGS sequence"/>
</dbReference>
<keyword evidence="9" id="KW-1185">Reference proteome</keyword>
<dbReference type="InterPro" id="IPR011033">
    <property type="entry name" value="PRC_barrel-like_sf"/>
</dbReference>
<dbReference type="EMBL" id="AZGD01000090">
    <property type="protein sequence ID" value="KRM18879.1"/>
    <property type="molecule type" value="Genomic_DNA"/>
</dbReference>
<evidence type="ECO:0000313" key="9">
    <source>
        <dbReference type="Proteomes" id="UP000051054"/>
    </source>
</evidence>
<dbReference type="PANTHER" id="PTHR33692:SF1">
    <property type="entry name" value="RIBOSOME MATURATION FACTOR RIMM"/>
    <property type="match status" value="1"/>
</dbReference>
<dbReference type="Pfam" id="PF01782">
    <property type="entry name" value="RimM"/>
    <property type="match status" value="1"/>
</dbReference>
<dbReference type="Gene3D" id="2.30.30.240">
    <property type="entry name" value="PRC-barrel domain"/>
    <property type="match status" value="1"/>
</dbReference>
<dbReference type="STRING" id="1423755.FC40_GL000664"/>
<dbReference type="eggNOG" id="COG0806">
    <property type="taxonomic scope" value="Bacteria"/>
</dbReference>
<sequence length="177" mass="20304">MKYYGGNLMNYYTVGKIVNTHGIRGEVRVLSVTDFADERFKVGNKLYVNKNNTLKELTIKTHRKHKQFEMLSFEGLENINFVEPLKGLELKISENQQGDLEDGSFYHHQIVGLEVYTIDGEYIGKISEIMTPGANDVWVVERDDKDDLLLPAIKDVIKSVQLNEQRIIVELLDGLDE</sequence>
<keyword evidence="3 5" id="KW-0698">rRNA processing</keyword>
<organism evidence="8 9">
    <name type="scientific">Ligilactobacillus hayakitensis DSM 18933 = JCM 14209</name>
    <dbReference type="NCBI Taxonomy" id="1423755"/>
    <lineage>
        <taxon>Bacteria</taxon>
        <taxon>Bacillati</taxon>
        <taxon>Bacillota</taxon>
        <taxon>Bacilli</taxon>
        <taxon>Lactobacillales</taxon>
        <taxon>Lactobacillaceae</taxon>
        <taxon>Ligilactobacillus</taxon>
    </lineage>
</organism>
<dbReference type="GO" id="GO:0042274">
    <property type="term" value="P:ribosomal small subunit biogenesis"/>
    <property type="evidence" value="ECO:0007669"/>
    <property type="project" value="UniProtKB-UniRule"/>
</dbReference>
<dbReference type="AlphaFoldDB" id="A0A0R1WMA0"/>
<comment type="caution">
    <text evidence="8">The sequence shown here is derived from an EMBL/GenBank/DDBJ whole genome shotgun (WGS) entry which is preliminary data.</text>
</comment>
<comment type="similarity">
    <text evidence="5">Belongs to the RimM family.</text>
</comment>
<accession>A0A0R1WMA0</accession>
<proteinExistence type="inferred from homology"/>